<keyword evidence="1" id="KW-0472">Membrane</keyword>
<feature type="transmembrane region" description="Helical" evidence="1">
    <location>
        <begin position="92"/>
        <end position="110"/>
    </location>
</feature>
<keyword evidence="3" id="KW-1185">Reference proteome</keyword>
<comment type="caution">
    <text evidence="2">The sequence shown here is derived from an EMBL/GenBank/DDBJ whole genome shotgun (WGS) entry which is preliminary data.</text>
</comment>
<evidence type="ECO:0000256" key="1">
    <source>
        <dbReference type="SAM" id="Phobius"/>
    </source>
</evidence>
<proteinExistence type="predicted"/>
<keyword evidence="1" id="KW-0812">Transmembrane</keyword>
<sequence>MYQMDITSYRGMFSTIMARENHSAHVGVRPKKYGSDRAWCPSAACFPVSTATCCLPVSHLRILRATGVKFVFSNFLPHVDSTCRLEGRGNSLSVVVIPVIFFTPLSYIKWQYKNGLY</sequence>
<evidence type="ECO:0000313" key="2">
    <source>
        <dbReference type="EMBL" id="VCW84320.1"/>
    </source>
</evidence>
<keyword evidence="1" id="KW-1133">Transmembrane helix</keyword>
<protein>
    <submittedName>
        <fullName evidence="2">Uncharacterized protein</fullName>
    </submittedName>
</protein>
<name>A0A9X9LS53_GULGU</name>
<gene>
    <name evidence="2" type="ORF">BN2614_LOCUS4</name>
</gene>
<evidence type="ECO:0000313" key="3">
    <source>
        <dbReference type="Proteomes" id="UP000269945"/>
    </source>
</evidence>
<dbReference type="AlphaFoldDB" id="A0A9X9LS53"/>
<dbReference type="EMBL" id="CYRY02013907">
    <property type="protein sequence ID" value="VCW84320.1"/>
    <property type="molecule type" value="Genomic_DNA"/>
</dbReference>
<organism evidence="2 3">
    <name type="scientific">Gulo gulo</name>
    <name type="common">Wolverine</name>
    <name type="synonym">Gluton</name>
    <dbReference type="NCBI Taxonomy" id="48420"/>
    <lineage>
        <taxon>Eukaryota</taxon>
        <taxon>Metazoa</taxon>
        <taxon>Chordata</taxon>
        <taxon>Craniata</taxon>
        <taxon>Vertebrata</taxon>
        <taxon>Euteleostomi</taxon>
        <taxon>Mammalia</taxon>
        <taxon>Eutheria</taxon>
        <taxon>Laurasiatheria</taxon>
        <taxon>Carnivora</taxon>
        <taxon>Caniformia</taxon>
        <taxon>Musteloidea</taxon>
        <taxon>Mustelidae</taxon>
        <taxon>Guloninae</taxon>
        <taxon>Gulo</taxon>
    </lineage>
</organism>
<dbReference type="Proteomes" id="UP000269945">
    <property type="component" value="Unassembled WGS sequence"/>
</dbReference>
<accession>A0A9X9LS53</accession>
<reference evidence="2 3" key="1">
    <citation type="submission" date="2018-10" db="EMBL/GenBank/DDBJ databases">
        <authorList>
            <person name="Ekblom R."/>
            <person name="Jareborg N."/>
        </authorList>
    </citation>
    <scope>NUCLEOTIDE SEQUENCE [LARGE SCALE GENOMIC DNA]</scope>
    <source>
        <tissue evidence="2">Muscle</tissue>
    </source>
</reference>